<dbReference type="SUPFAM" id="SSF56112">
    <property type="entry name" value="Protein kinase-like (PK-like)"/>
    <property type="match status" value="1"/>
</dbReference>
<keyword evidence="5 6" id="KW-0067">ATP-binding</keyword>
<dbReference type="PANTHER" id="PTHR24346">
    <property type="entry name" value="MAP/MICROTUBULE AFFINITY-REGULATING KINASE"/>
    <property type="match status" value="1"/>
</dbReference>
<evidence type="ECO:0000256" key="4">
    <source>
        <dbReference type="ARBA" id="ARBA00022777"/>
    </source>
</evidence>
<dbReference type="GO" id="GO:0004674">
    <property type="term" value="F:protein serine/threonine kinase activity"/>
    <property type="evidence" value="ECO:0007669"/>
    <property type="project" value="UniProtKB-KW"/>
</dbReference>
<feature type="binding site" evidence="6">
    <location>
        <position position="63"/>
    </location>
    <ligand>
        <name>ATP</name>
        <dbReference type="ChEBI" id="CHEBI:30616"/>
    </ligand>
</feature>
<dbReference type="InterPro" id="IPR000719">
    <property type="entry name" value="Prot_kinase_dom"/>
</dbReference>
<dbReference type="OrthoDB" id="193931at2759"/>
<keyword evidence="3 6" id="KW-0547">Nucleotide-binding</keyword>
<dbReference type="PROSITE" id="PS00107">
    <property type="entry name" value="PROTEIN_KINASE_ATP"/>
    <property type="match status" value="1"/>
</dbReference>
<evidence type="ECO:0000256" key="2">
    <source>
        <dbReference type="ARBA" id="ARBA00022679"/>
    </source>
</evidence>
<dbReference type="Proteomes" id="UP000310189">
    <property type="component" value="Unassembled WGS sequence"/>
</dbReference>
<feature type="region of interest" description="Disordered" evidence="7">
    <location>
        <begin position="402"/>
        <end position="693"/>
    </location>
</feature>
<dbReference type="EMBL" id="SPNW01000020">
    <property type="protein sequence ID" value="TIA90323.1"/>
    <property type="molecule type" value="Genomic_DNA"/>
</dbReference>
<dbReference type="GO" id="GO:0005524">
    <property type="term" value="F:ATP binding"/>
    <property type="evidence" value="ECO:0007669"/>
    <property type="project" value="UniProtKB-UniRule"/>
</dbReference>
<keyword evidence="1" id="KW-0723">Serine/threonine-protein kinase</keyword>
<dbReference type="Gene3D" id="1.10.510.10">
    <property type="entry name" value="Transferase(Phosphotransferase) domain 1"/>
    <property type="match status" value="1"/>
</dbReference>
<feature type="compositionally biased region" description="Low complexity" evidence="7">
    <location>
        <begin position="737"/>
        <end position="752"/>
    </location>
</feature>
<dbReference type="InterPro" id="IPR011009">
    <property type="entry name" value="Kinase-like_dom_sf"/>
</dbReference>
<comment type="caution">
    <text evidence="9">The sequence shown here is derived from an EMBL/GenBank/DDBJ whole genome shotgun (WGS) entry which is preliminary data.</text>
</comment>
<evidence type="ECO:0000256" key="7">
    <source>
        <dbReference type="SAM" id="MobiDB-lite"/>
    </source>
</evidence>
<feature type="compositionally biased region" description="Polar residues" evidence="7">
    <location>
        <begin position="415"/>
        <end position="431"/>
    </location>
</feature>
<evidence type="ECO:0000256" key="3">
    <source>
        <dbReference type="ARBA" id="ARBA00022741"/>
    </source>
</evidence>
<feature type="compositionally biased region" description="Polar residues" evidence="7">
    <location>
        <begin position="670"/>
        <end position="693"/>
    </location>
</feature>
<evidence type="ECO:0000259" key="8">
    <source>
        <dbReference type="PROSITE" id="PS50011"/>
    </source>
</evidence>
<dbReference type="PROSITE" id="PS50011">
    <property type="entry name" value="PROTEIN_KINASE_DOM"/>
    <property type="match status" value="1"/>
</dbReference>
<dbReference type="FunFam" id="1.10.510.10:FF:000636">
    <property type="entry name" value="Non-specific serine/threonine protein kinase"/>
    <property type="match status" value="1"/>
</dbReference>
<keyword evidence="2" id="KW-0808">Transferase</keyword>
<accession>A0A4V4LTH2</accession>
<dbReference type="AlphaFoldDB" id="A0A4V4LTH2"/>
<feature type="compositionally biased region" description="Polar residues" evidence="7">
    <location>
        <begin position="468"/>
        <end position="477"/>
    </location>
</feature>
<dbReference type="InterPro" id="IPR017441">
    <property type="entry name" value="Protein_kinase_ATP_BS"/>
</dbReference>
<reference evidence="9 10" key="1">
    <citation type="submission" date="2019-03" db="EMBL/GenBank/DDBJ databases">
        <title>Sequencing 23 genomes of Wallemia ichthyophaga.</title>
        <authorList>
            <person name="Gostincar C."/>
        </authorList>
    </citation>
    <scope>NUCLEOTIDE SEQUENCE [LARGE SCALE GENOMIC DNA]</scope>
    <source>
        <strain evidence="9 10">EXF-5753</strain>
    </source>
</reference>
<feature type="region of interest" description="Disordered" evidence="7">
    <location>
        <begin position="840"/>
        <end position="865"/>
    </location>
</feature>
<dbReference type="SMART" id="SM00220">
    <property type="entry name" value="S_TKc"/>
    <property type="match status" value="1"/>
</dbReference>
<dbReference type="PANTHER" id="PTHR24346:SF110">
    <property type="entry name" value="NON-SPECIFIC SERINE_THREONINE PROTEIN KINASE"/>
    <property type="match status" value="1"/>
</dbReference>
<name>A0A4V4LTH2_9BASI</name>
<feature type="region of interest" description="Disordered" evidence="7">
    <location>
        <begin position="727"/>
        <end position="781"/>
    </location>
</feature>
<feature type="compositionally biased region" description="Polar residues" evidence="7">
    <location>
        <begin position="507"/>
        <end position="523"/>
    </location>
</feature>
<evidence type="ECO:0000256" key="1">
    <source>
        <dbReference type="ARBA" id="ARBA00022527"/>
    </source>
</evidence>
<gene>
    <name evidence="9" type="ORF">E3P99_01634</name>
</gene>
<feature type="compositionally biased region" description="Polar residues" evidence="7">
    <location>
        <begin position="486"/>
        <end position="499"/>
    </location>
</feature>
<dbReference type="GO" id="GO:0035556">
    <property type="term" value="P:intracellular signal transduction"/>
    <property type="evidence" value="ECO:0007669"/>
    <property type="project" value="TreeGrafter"/>
</dbReference>
<dbReference type="Pfam" id="PF00069">
    <property type="entry name" value="Pkinase"/>
    <property type="match status" value="1"/>
</dbReference>
<feature type="domain" description="Protein kinase" evidence="8">
    <location>
        <begin position="34"/>
        <end position="296"/>
    </location>
</feature>
<dbReference type="FunFam" id="3.30.200.20:FF:000003">
    <property type="entry name" value="Non-specific serine/threonine protein kinase"/>
    <property type="match status" value="1"/>
</dbReference>
<organism evidence="9 10">
    <name type="scientific">Wallemia hederae</name>
    <dbReference type="NCBI Taxonomy" id="1540922"/>
    <lineage>
        <taxon>Eukaryota</taxon>
        <taxon>Fungi</taxon>
        <taxon>Dikarya</taxon>
        <taxon>Basidiomycota</taxon>
        <taxon>Wallemiomycotina</taxon>
        <taxon>Wallemiomycetes</taxon>
        <taxon>Wallemiales</taxon>
        <taxon>Wallemiaceae</taxon>
        <taxon>Wallemia</taxon>
    </lineage>
</organism>
<feature type="compositionally biased region" description="Low complexity" evidence="7">
    <location>
        <begin position="849"/>
        <end position="863"/>
    </location>
</feature>
<evidence type="ECO:0000313" key="9">
    <source>
        <dbReference type="EMBL" id="TIA90323.1"/>
    </source>
</evidence>
<evidence type="ECO:0000256" key="6">
    <source>
        <dbReference type="PROSITE-ProRule" id="PRU10141"/>
    </source>
</evidence>
<sequence length="970" mass="106901">MSSTNKFNHCLNHPIALEYFKLHPRRQKIFFGPYLLLNTLGEGEFGKVKLGIHSEFGEQVAVKLIRRNSVSDKSRLSKVEREIFVLRSVNHPHIVGLYDVIETEKYIGIVLEYAPGGELFDFILRHKYLKERDACRLFAQLISGVCYLHDKKVIHRDLKLENLLLDRGRNIIITDFGFANRFEHRVDDLMATSCGSPCYAAPELVISDGLYVGSAVDIWSCGVILYAMLAGYLPFDDDPQNPEGDNINLLYKYIVSTPLTFPDFVSPQARHLLSMMLVPDPTKRCSIHDIMAHPWLKSYSHLFDRSVDQWEQLSQDLLNAKRMAQKRQLQAFELEALTPSIIRSQTEADPNLFPAISSKNARHQSAMGIPTSASSTLSPVDYLQRANQDAANEYLEYQQHLYDNSSGRKRDAPDTITQSTNNGKRNVQRHTIQVEYENQQDDHLESSKSTQFDTKLLSPDDQLPVTPPNNQIPTPSLNAAEEAQSPLATQVTQGNQNAKAQLGEPANINTVPLPSSQSTNQLASADAVDSSNKKVKRETAPAISTDQSTDKVSEGNTTKHSKPPISSGALKMMNKNNSNNNDDENKSTLSSNRSSGGNVSSNSKESNSKKTSPTSQSGRRKALSLMVEPFGKSSASKDRNKAMNQSNKINDENKDIQQQQQKRERKSSAAFLSSNKTSNQISSTSPPSGTFTNVAGTTFDGSNQVNSHKGSSSRAKSVMNWFRNKGLSKAGGEGIQTMPTSTTTTKTTTTVTQSSDENKHNIPPTASIKTRPSTAGAGAGAVNTQYKPVSDEAMDTHMGTVDQNALTALPPSVAMAEVRRVITKDLGLLVKKEGQVNLKCVRPSKKQKQQSQNQQPPLLNSSSSGGGLRSLLMFKRSSSQSTNLSSSAGVTSSAEEDTLNPVYGEAHVDSAGEVVLDVKLTKIKNLPGWVVVFLAVTQSDNIVYSLYSVDLKRISGNLRDYRYLYLQVFE</sequence>
<proteinExistence type="predicted"/>
<keyword evidence="4" id="KW-0418">Kinase</keyword>
<dbReference type="GO" id="GO:0005737">
    <property type="term" value="C:cytoplasm"/>
    <property type="evidence" value="ECO:0007669"/>
    <property type="project" value="TreeGrafter"/>
</dbReference>
<evidence type="ECO:0000256" key="5">
    <source>
        <dbReference type="ARBA" id="ARBA00022840"/>
    </source>
</evidence>
<dbReference type="InterPro" id="IPR008271">
    <property type="entry name" value="Ser/Thr_kinase_AS"/>
</dbReference>
<protein>
    <recommendedName>
        <fullName evidence="8">Protein kinase domain-containing protein</fullName>
    </recommendedName>
</protein>
<evidence type="ECO:0000313" key="10">
    <source>
        <dbReference type="Proteomes" id="UP000310189"/>
    </source>
</evidence>
<dbReference type="PROSITE" id="PS00108">
    <property type="entry name" value="PROTEIN_KINASE_ST"/>
    <property type="match status" value="1"/>
</dbReference>
<keyword evidence="10" id="KW-1185">Reference proteome</keyword>
<feature type="compositionally biased region" description="Low complexity" evidence="7">
    <location>
        <begin position="590"/>
        <end position="615"/>
    </location>
</feature>